<sequence>MNKNHRYYLRYTFNGKVKETDELVSWEVANFEKRELESDGAKNVEIIRYVHLLFQE</sequence>
<organism evidence="1 2">
    <name type="scientific">Streptomyces phage Daubenski</name>
    <dbReference type="NCBI Taxonomy" id="2653725"/>
    <lineage>
        <taxon>Viruses</taxon>
        <taxon>Duplodnaviria</taxon>
        <taxon>Heunggongvirae</taxon>
        <taxon>Uroviricota</taxon>
        <taxon>Caudoviricetes</taxon>
        <taxon>Stanwilliamsviridae</taxon>
        <taxon>Boydwoodruffvirinae</taxon>
        <taxon>Samistivirus</taxon>
        <taxon>Samistivirus daubenski</taxon>
    </lineage>
</organism>
<dbReference type="EMBL" id="MN444876">
    <property type="protein sequence ID" value="QGH76350.1"/>
    <property type="molecule type" value="Genomic_DNA"/>
</dbReference>
<protein>
    <submittedName>
        <fullName evidence="1">Uncharacterized protein</fullName>
    </submittedName>
</protein>
<keyword evidence="2" id="KW-1185">Reference proteome</keyword>
<evidence type="ECO:0000313" key="2">
    <source>
        <dbReference type="Proteomes" id="UP000375470"/>
    </source>
</evidence>
<name>A0A5Q2WG28_9CAUD</name>
<proteinExistence type="predicted"/>
<dbReference type="GeneID" id="65122753"/>
<evidence type="ECO:0000313" key="1">
    <source>
        <dbReference type="EMBL" id="QGH76350.1"/>
    </source>
</evidence>
<gene>
    <name evidence="1" type="primary">39</name>
    <name evidence="1" type="ORF">SEA_DAUBENSKI_42</name>
</gene>
<dbReference type="RefSeq" id="YP_010104805.1">
    <property type="nucleotide sequence ID" value="NC_055822.1"/>
</dbReference>
<dbReference type="KEGG" id="vg:65122753"/>
<accession>A0A5Q2WG28</accession>
<reference evidence="1 2" key="1">
    <citation type="submission" date="2019-09" db="EMBL/GenBank/DDBJ databases">
        <authorList>
            <person name="Cummings J.R."/>
            <person name="Eaglin Z.M."/>
            <person name="Kluemper A.J."/>
            <person name="Powell E.A."/>
            <person name="Stamm J."/>
            <person name="Thompson S.A."/>
            <person name="Tolsma S."/>
            <person name="Caruso S.M."/>
            <person name="Garlena R.A."/>
            <person name="Russell D.A."/>
            <person name="Pope W.H."/>
            <person name="Jacobs-Se D."/>
            <person name="Hatfull G.F."/>
        </authorList>
    </citation>
    <scope>NUCLEOTIDE SEQUENCE [LARGE SCALE GENOMIC DNA]</scope>
</reference>
<dbReference type="Proteomes" id="UP000375470">
    <property type="component" value="Segment"/>
</dbReference>